<evidence type="ECO:0000256" key="4">
    <source>
        <dbReference type="ARBA" id="ARBA00023014"/>
    </source>
</evidence>
<evidence type="ECO:0000313" key="5">
    <source>
        <dbReference type="EMBL" id="MBB5628079.1"/>
    </source>
</evidence>
<proteinExistence type="predicted"/>
<dbReference type="PANTHER" id="PTHR13184">
    <property type="entry name" value="37S RIBOSOMAL PROTEIN S22"/>
    <property type="match status" value="1"/>
</dbReference>
<keyword evidence="4" id="KW-0411">Iron-sulfur</keyword>
<name>A0A7W8Z5Y3_9ACTN</name>
<dbReference type="RefSeq" id="WP_184612645.1">
    <property type="nucleotide sequence ID" value="NZ_BOOS01000015.1"/>
</dbReference>
<dbReference type="EMBL" id="JACHBR010000001">
    <property type="protein sequence ID" value="MBB5628079.1"/>
    <property type="molecule type" value="Genomic_DNA"/>
</dbReference>
<accession>A0A7W8Z5Y3</accession>
<dbReference type="GO" id="GO:0003735">
    <property type="term" value="F:structural constituent of ribosome"/>
    <property type="evidence" value="ECO:0007669"/>
    <property type="project" value="TreeGrafter"/>
</dbReference>
<organism evidence="5 6">
    <name type="scientific">Sphaerisporangium krabiense</name>
    <dbReference type="NCBI Taxonomy" id="763782"/>
    <lineage>
        <taxon>Bacteria</taxon>
        <taxon>Bacillati</taxon>
        <taxon>Actinomycetota</taxon>
        <taxon>Actinomycetes</taxon>
        <taxon>Streptosporangiales</taxon>
        <taxon>Streptosporangiaceae</taxon>
        <taxon>Sphaerisporangium</taxon>
    </lineage>
</organism>
<dbReference type="SUPFAM" id="SSF53335">
    <property type="entry name" value="S-adenosyl-L-methionine-dependent methyltransferases"/>
    <property type="match status" value="1"/>
</dbReference>
<dbReference type="Pfam" id="PF09243">
    <property type="entry name" value="Rsm22"/>
    <property type="match status" value="1"/>
</dbReference>
<dbReference type="InterPro" id="IPR029063">
    <property type="entry name" value="SAM-dependent_MTases_sf"/>
</dbReference>
<keyword evidence="5" id="KW-0689">Ribosomal protein</keyword>
<dbReference type="Gene3D" id="3.40.50.150">
    <property type="entry name" value="Vaccinia Virus protein VP39"/>
    <property type="match status" value="1"/>
</dbReference>
<dbReference type="GO" id="GO:0015935">
    <property type="term" value="C:small ribosomal subunit"/>
    <property type="evidence" value="ECO:0007669"/>
    <property type="project" value="TreeGrafter"/>
</dbReference>
<gene>
    <name evidence="5" type="ORF">BJ981_003778</name>
</gene>
<dbReference type="GO" id="GO:0051536">
    <property type="term" value="F:iron-sulfur cluster binding"/>
    <property type="evidence" value="ECO:0007669"/>
    <property type="project" value="UniProtKB-KW"/>
</dbReference>
<keyword evidence="1" id="KW-0479">Metal-binding</keyword>
<keyword evidence="5" id="KW-0489">Methyltransferase</keyword>
<keyword evidence="5" id="KW-0808">Transferase</keyword>
<dbReference type="InterPro" id="IPR052571">
    <property type="entry name" value="Mt_RNA_Methyltransferase"/>
</dbReference>
<dbReference type="Proteomes" id="UP000588112">
    <property type="component" value="Unassembled WGS sequence"/>
</dbReference>
<dbReference type="GO" id="GO:0032259">
    <property type="term" value="P:methylation"/>
    <property type="evidence" value="ECO:0007669"/>
    <property type="project" value="UniProtKB-KW"/>
</dbReference>
<dbReference type="GO" id="GO:0046872">
    <property type="term" value="F:metal ion binding"/>
    <property type="evidence" value="ECO:0007669"/>
    <property type="project" value="UniProtKB-KW"/>
</dbReference>
<evidence type="ECO:0000256" key="2">
    <source>
        <dbReference type="ARBA" id="ARBA00022946"/>
    </source>
</evidence>
<sequence>MITLPDELRDALDDMIGGYREQDLARSAGLLTARYRETGPDPALRSETDVAAYTATRMPATYAAVTTALTQAAAAMPESRPVSHLDVGGGTGAAVWAASAVWPSLRHVSVIEREPAVIAVGRRLAAASAHPGVKNATWQRSAIRTDLTPPSADLVTISYVLAELPAAAQEPVVRWLAGRGTTVAIVEPGTPQGYARVLAARDLLVGLGMRIAAPCPHTSACPLPEGDWCHFSARLPRTGLHRRLKAAELGHEDEKFSYVVATSAPVAAAEGRILRHPRTRKGLVTLTLCADEVTELNVSKRHGDAYRAARDAAWGDPWP</sequence>
<reference evidence="5 6" key="1">
    <citation type="submission" date="2020-08" db="EMBL/GenBank/DDBJ databases">
        <title>Sequencing the genomes of 1000 actinobacteria strains.</title>
        <authorList>
            <person name="Klenk H.-P."/>
        </authorList>
    </citation>
    <scope>NUCLEOTIDE SEQUENCE [LARGE SCALE GENOMIC DNA]</scope>
    <source>
        <strain evidence="5 6">DSM 45790</strain>
    </source>
</reference>
<keyword evidence="6" id="KW-1185">Reference proteome</keyword>
<evidence type="ECO:0000256" key="3">
    <source>
        <dbReference type="ARBA" id="ARBA00023004"/>
    </source>
</evidence>
<dbReference type="GO" id="GO:0006412">
    <property type="term" value="P:translation"/>
    <property type="evidence" value="ECO:0007669"/>
    <property type="project" value="InterPro"/>
</dbReference>
<dbReference type="PANTHER" id="PTHR13184:SF5">
    <property type="entry name" value="METHYLTRANSFERASE-LIKE PROTEIN 17, MITOCHONDRIAL"/>
    <property type="match status" value="1"/>
</dbReference>
<evidence type="ECO:0000313" key="6">
    <source>
        <dbReference type="Proteomes" id="UP000588112"/>
    </source>
</evidence>
<dbReference type="AlphaFoldDB" id="A0A7W8Z5Y3"/>
<keyword evidence="3" id="KW-0408">Iron</keyword>
<keyword evidence="2" id="KW-0809">Transit peptide</keyword>
<keyword evidence="5" id="KW-0687">Ribonucleoprotein</keyword>
<dbReference type="InterPro" id="IPR015324">
    <property type="entry name" value="Ribosomal_Rsm22-like"/>
</dbReference>
<comment type="caution">
    <text evidence="5">The sequence shown here is derived from an EMBL/GenBank/DDBJ whole genome shotgun (WGS) entry which is preliminary data.</text>
</comment>
<dbReference type="GO" id="GO:0008168">
    <property type="term" value="F:methyltransferase activity"/>
    <property type="evidence" value="ECO:0007669"/>
    <property type="project" value="UniProtKB-KW"/>
</dbReference>
<evidence type="ECO:0000256" key="1">
    <source>
        <dbReference type="ARBA" id="ARBA00022723"/>
    </source>
</evidence>
<protein>
    <submittedName>
        <fullName evidence="5">Ribosomal protein RSM22 (Predicted rRNA methylase)</fullName>
    </submittedName>
</protein>